<keyword evidence="2" id="KW-1185">Reference proteome</keyword>
<keyword evidence="1" id="KW-1133">Transmembrane helix</keyword>
<protein>
    <submittedName>
        <fullName evidence="3">LPS export ABC transporter periplasmic protein LptC</fullName>
    </submittedName>
</protein>
<proteinExistence type="predicted"/>
<name>A0A7E4ZZV9_PANRE</name>
<evidence type="ECO:0000313" key="2">
    <source>
        <dbReference type="Proteomes" id="UP000492821"/>
    </source>
</evidence>
<dbReference type="AlphaFoldDB" id="A0A7E4ZZV9"/>
<accession>A0A7E4ZZV9</accession>
<dbReference type="WBParaSite" id="Pan_g6140.t1">
    <property type="protein sequence ID" value="Pan_g6140.t1"/>
    <property type="gene ID" value="Pan_g6140"/>
</dbReference>
<organism evidence="2 3">
    <name type="scientific">Panagrellus redivivus</name>
    <name type="common">Microworm</name>
    <dbReference type="NCBI Taxonomy" id="6233"/>
    <lineage>
        <taxon>Eukaryota</taxon>
        <taxon>Metazoa</taxon>
        <taxon>Ecdysozoa</taxon>
        <taxon>Nematoda</taxon>
        <taxon>Chromadorea</taxon>
        <taxon>Rhabditida</taxon>
        <taxon>Tylenchina</taxon>
        <taxon>Panagrolaimomorpha</taxon>
        <taxon>Panagrolaimoidea</taxon>
        <taxon>Panagrolaimidae</taxon>
        <taxon>Panagrellus</taxon>
    </lineage>
</organism>
<evidence type="ECO:0000256" key="1">
    <source>
        <dbReference type="SAM" id="Phobius"/>
    </source>
</evidence>
<dbReference type="Proteomes" id="UP000492821">
    <property type="component" value="Unassembled WGS sequence"/>
</dbReference>
<evidence type="ECO:0000313" key="3">
    <source>
        <dbReference type="WBParaSite" id="Pan_g6140.t1"/>
    </source>
</evidence>
<sequence>MIKITFGHYFLCQAVFCTVFFIYFFVDWYIVSPQHPGKAVIYESPIIEALEVGQMTAPLEGMNVPETPRATHKSMTLVDGNDNGTVGSGDNVAYEIFNSTLVDQVVVDEYGDLVLEDRINGTDAATEVLEKLQTTNDGNVTGTMTMDGKMSYEIYNSTSTDKVTMDENGDLILEDQANATDVNLKMPKTSPKSMTFANKTENMTTEDENNMVNENYNLTSADKVTMDKNGDLVLKDHSNGAPKTIKVKVPEDDKILTNVFFGNGTFDAENFENQTSIASEAVPTTTKLTNSTSL</sequence>
<reference evidence="2" key="1">
    <citation type="journal article" date="2013" name="Genetics">
        <title>The draft genome and transcriptome of Panagrellus redivivus are shaped by the harsh demands of a free-living lifestyle.</title>
        <authorList>
            <person name="Srinivasan J."/>
            <person name="Dillman A.R."/>
            <person name="Macchietto M.G."/>
            <person name="Heikkinen L."/>
            <person name="Lakso M."/>
            <person name="Fracchia K.M."/>
            <person name="Antoshechkin I."/>
            <person name="Mortazavi A."/>
            <person name="Wong G."/>
            <person name="Sternberg P.W."/>
        </authorList>
    </citation>
    <scope>NUCLEOTIDE SEQUENCE [LARGE SCALE GENOMIC DNA]</scope>
    <source>
        <strain evidence="2">MT8872</strain>
    </source>
</reference>
<keyword evidence="1" id="KW-0472">Membrane</keyword>
<reference evidence="3" key="2">
    <citation type="submission" date="2020-10" db="UniProtKB">
        <authorList>
            <consortium name="WormBaseParasite"/>
        </authorList>
    </citation>
    <scope>IDENTIFICATION</scope>
</reference>
<feature type="transmembrane region" description="Helical" evidence="1">
    <location>
        <begin position="6"/>
        <end position="26"/>
    </location>
</feature>
<keyword evidence="1" id="KW-0812">Transmembrane</keyword>